<accession>A0ABR3UYA0</accession>
<proteinExistence type="predicted"/>
<keyword evidence="7" id="KW-1185">Reference proteome</keyword>
<keyword evidence="3 5" id="KW-1133">Transmembrane helix</keyword>
<keyword evidence="2 5" id="KW-0812">Transmembrane</keyword>
<dbReference type="GeneID" id="96081966"/>
<evidence type="ECO:0000256" key="5">
    <source>
        <dbReference type="SAM" id="Phobius"/>
    </source>
</evidence>
<name>A0ABR3UYA0_9PLEO</name>
<dbReference type="Gene3D" id="1.20.58.340">
    <property type="entry name" value="Magnesium transport protein CorA, transmembrane region"/>
    <property type="match status" value="1"/>
</dbReference>
<keyword evidence="4 5" id="KW-0472">Membrane</keyword>
<dbReference type="EMBL" id="JBHGVX010000001">
    <property type="protein sequence ID" value="KAL1801302.1"/>
    <property type="molecule type" value="Genomic_DNA"/>
</dbReference>
<dbReference type="RefSeq" id="XP_069311886.1">
    <property type="nucleotide sequence ID" value="XM_069446958.1"/>
</dbReference>
<sequence length="404" mass="46593">MVSIYEDDTGVVFDKEVVSDDDIPRICERTTLPRAGAKWSLQLLLTCEEDLDILGYPIPYSLKAVIALWSHWHIPYNHIPSYFSNDNVTMQFSPVLGESTWRGFSSDSDQFASVVVYNTLTRQTFGVCVMPTGDYLDRLTERIESCKTFASDPFFVPVSWTSLVIDHLGKECDELSLSCPQVANMIGYLSEDEEQDSDRLPNVTQVPRRLNNIATRYGVLDYRRLITGEHLDQLDKQLRNSPNEYSPVVRAELQEQTFYLLQCTKNIDFNSRYGKELIQSMVQTVYATLQQRDNQLNHRYGADMRLITAITLIFLPGTFVATFFSTTFWNFSPDNRGAKVTYWVYLYFVVTLGLTLIVLVVWRKFSAFKRLVAKMMKIVSRIPLLGRMMKKKRMNDEEQGRKGD</sequence>
<comment type="caution">
    <text evidence="6">The sequence shown here is derived from an EMBL/GenBank/DDBJ whole genome shotgun (WGS) entry which is preliminary data.</text>
</comment>
<feature type="transmembrane region" description="Helical" evidence="5">
    <location>
        <begin position="342"/>
        <end position="362"/>
    </location>
</feature>
<dbReference type="SUPFAM" id="SSF144083">
    <property type="entry name" value="Magnesium transport protein CorA, transmembrane region"/>
    <property type="match status" value="1"/>
</dbReference>
<evidence type="ECO:0000256" key="4">
    <source>
        <dbReference type="ARBA" id="ARBA00023136"/>
    </source>
</evidence>
<comment type="subcellular location">
    <subcellularLocation>
        <location evidence="1">Membrane</location>
        <topology evidence="1">Multi-pass membrane protein</topology>
    </subcellularLocation>
</comment>
<evidence type="ECO:0000256" key="3">
    <source>
        <dbReference type="ARBA" id="ARBA00022989"/>
    </source>
</evidence>
<evidence type="ECO:0000256" key="1">
    <source>
        <dbReference type="ARBA" id="ARBA00004141"/>
    </source>
</evidence>
<evidence type="ECO:0000313" key="6">
    <source>
        <dbReference type="EMBL" id="KAL1801302.1"/>
    </source>
</evidence>
<feature type="transmembrane region" description="Helical" evidence="5">
    <location>
        <begin position="306"/>
        <end position="330"/>
    </location>
</feature>
<organism evidence="6 7">
    <name type="scientific">Alternaria dauci</name>
    <dbReference type="NCBI Taxonomy" id="48095"/>
    <lineage>
        <taxon>Eukaryota</taxon>
        <taxon>Fungi</taxon>
        <taxon>Dikarya</taxon>
        <taxon>Ascomycota</taxon>
        <taxon>Pezizomycotina</taxon>
        <taxon>Dothideomycetes</taxon>
        <taxon>Pleosporomycetidae</taxon>
        <taxon>Pleosporales</taxon>
        <taxon>Pleosporineae</taxon>
        <taxon>Pleosporaceae</taxon>
        <taxon>Alternaria</taxon>
        <taxon>Alternaria sect. Porri</taxon>
    </lineage>
</organism>
<dbReference type="InterPro" id="IPR045863">
    <property type="entry name" value="CorA_TM1_TM2"/>
</dbReference>
<evidence type="ECO:0000313" key="7">
    <source>
        <dbReference type="Proteomes" id="UP001578633"/>
    </source>
</evidence>
<gene>
    <name evidence="6" type="ORF">ACET3X_001644</name>
</gene>
<protein>
    <submittedName>
        <fullName evidence="6">Uncharacterized protein</fullName>
    </submittedName>
</protein>
<evidence type="ECO:0000256" key="2">
    <source>
        <dbReference type="ARBA" id="ARBA00022692"/>
    </source>
</evidence>
<reference evidence="6 7" key="1">
    <citation type="submission" date="2024-09" db="EMBL/GenBank/DDBJ databases">
        <title>T2T genomes of carrot and Alternaria dauci and their utility for understanding host-pathogen interaction during carrot leaf blight disease.</title>
        <authorList>
            <person name="Liu W."/>
            <person name="Xu S."/>
            <person name="Ou C."/>
            <person name="Liu X."/>
            <person name="Zhuang F."/>
            <person name="Deng X.W."/>
        </authorList>
    </citation>
    <scope>NUCLEOTIDE SEQUENCE [LARGE SCALE GENOMIC DNA]</scope>
    <source>
        <strain evidence="6 7">A2016</strain>
    </source>
</reference>
<dbReference type="Proteomes" id="UP001578633">
    <property type="component" value="Chromosome 1"/>
</dbReference>